<sequence length="237" mass="27457">MNLLAVIPALIPETTDICIETALMDKSSLGFLKEDILIVDNSRDGFAFKYDLRTHRDPDGHNLGVARAWNVGAREVMEKKLDYLVIVSASMQFGVEFHTTFHKQMMTFWGSNIIEATGHSWHLIALHRNLFEEIGLFDENFYPAYFEQVDWCYRLKMVGKESGWPHAWLNALSQGSALHLPAVSCPADPLLQYYREKWGGDKGEEKFKLPYGDKPMDYFEDRSIPELAEKYQLEKWW</sequence>
<evidence type="ECO:0000313" key="1">
    <source>
        <dbReference type="EMBL" id="KKL63663.1"/>
    </source>
</evidence>
<dbReference type="AlphaFoldDB" id="A0A0F9DPF5"/>
<dbReference type="Gene3D" id="3.90.550.10">
    <property type="entry name" value="Spore Coat Polysaccharide Biosynthesis Protein SpsA, Chain A"/>
    <property type="match status" value="1"/>
</dbReference>
<organism evidence="1">
    <name type="scientific">marine sediment metagenome</name>
    <dbReference type="NCBI Taxonomy" id="412755"/>
    <lineage>
        <taxon>unclassified sequences</taxon>
        <taxon>metagenomes</taxon>
        <taxon>ecological metagenomes</taxon>
    </lineage>
</organism>
<gene>
    <name evidence="1" type="ORF">LCGC14_2172860</name>
</gene>
<dbReference type="InterPro" id="IPR029044">
    <property type="entry name" value="Nucleotide-diphossugar_trans"/>
</dbReference>
<dbReference type="SUPFAM" id="SSF53448">
    <property type="entry name" value="Nucleotide-diphospho-sugar transferases"/>
    <property type="match status" value="1"/>
</dbReference>
<dbReference type="EMBL" id="LAZR01028088">
    <property type="protein sequence ID" value="KKL63663.1"/>
    <property type="molecule type" value="Genomic_DNA"/>
</dbReference>
<accession>A0A0F9DPF5</accession>
<name>A0A0F9DPF5_9ZZZZ</name>
<proteinExistence type="predicted"/>
<reference evidence="1" key="1">
    <citation type="journal article" date="2015" name="Nature">
        <title>Complex archaea that bridge the gap between prokaryotes and eukaryotes.</title>
        <authorList>
            <person name="Spang A."/>
            <person name="Saw J.H."/>
            <person name="Jorgensen S.L."/>
            <person name="Zaremba-Niedzwiedzka K."/>
            <person name="Martijn J."/>
            <person name="Lind A.E."/>
            <person name="van Eijk R."/>
            <person name="Schleper C."/>
            <person name="Guy L."/>
            <person name="Ettema T.J."/>
        </authorList>
    </citation>
    <scope>NUCLEOTIDE SEQUENCE</scope>
</reference>
<comment type="caution">
    <text evidence="1">The sequence shown here is derived from an EMBL/GenBank/DDBJ whole genome shotgun (WGS) entry which is preliminary data.</text>
</comment>
<protein>
    <recommendedName>
        <fullName evidence="2">Glycosyltransferase 2-like domain-containing protein</fullName>
    </recommendedName>
</protein>
<evidence type="ECO:0008006" key="2">
    <source>
        <dbReference type="Google" id="ProtNLM"/>
    </source>
</evidence>